<sequence>MSPKGLGDLLVEYVRRRGPYMSEDEYQNMLLMDIYNQLRQFVKYMEDKDTIMAYTVSCDDQGWKHRNDGNRIMKTEGNRPICRLMVGALYFMNKNRWERDNNAAQDTGDERLKDYVRCGIVHMFEELLLEASCGANWGIEYAWDIMKEIEQSMHGLITDNICNMQRAENIKIGEWSMKAKIKKWLEENEEFKAKLQVKKVGNKCTGHGKSTSKDERASTAISEGQAKKIKREKNAEKILWAKVKTVVREARKEVRDKIKDLDKNIPRHAEGNVTRGGDFIDISDSEDENADDDDDEEDDEQDQDDEEDAEEQDAKEKETSNQNGDHSHHKKEDKKDATSNEDRKIQQTPPPTTGAVAGATELGRADTTAGGGEASQPQAPASPVLPSVPQAPPSTPSSPTAGDKASTAQSPGQGPGPGQQPPPPPPPQGNAPEGTQGGQDADKAVDADCGTNPEDPQEGKDSITPPEGTTQIVHKETDPVSAQLPTEPNHVPISTKPIENNPPDTVITNNEENPTKSKVDDVPEVINSAPEPVSAVDGGIKEPEHSPGAQDTPGPVGANGHNGEAEGTRERAATPILEDTYPDHEFWDIVSSVNPPADDTAGTGPGFSGSTPKARCDADTVLGGAREDKGFGLDLSGPKGLDSIARGFAPATPTQETSGNWDINKNGGPDGPDLTDTVLTATTPVLFFLSAVTVALLGYSLWKASTLGTSSATVTSQFDTVDATRVGSTTVTLSDGTDVGKQGTRNVYDGQATGSPGKNRVFVDMRRKLKSKVHVKNPVPVKKKPQGGTAQNKLKECCQKLKRCKMGRKAWTILIVISTVLYAFFMTMIQPFSNETETGIMLVLSALGSMHGIALLIAIIYLCVLLCFCCSKTGKCLLDKIWKKKEKKEAPTETQKKGEVNKKPETPGKQKVPGKPEVPNKQKPEVPEKHEAPGTAGESEKLEAPKKPEVPKKSETPRKPELAETQEASGKSDIPAEPEVGEKQGAPGKLQLPWILTLPGQSDVCSKPEVPKKPEVLVKPETRMKSEVPKKPEVANSKKHMGN</sequence>
<feature type="region of interest" description="Disordered" evidence="1">
    <location>
        <begin position="267"/>
        <end position="568"/>
    </location>
</feature>
<dbReference type="EMBL" id="KQ001661">
    <property type="protein sequence ID" value="KJP88411.1"/>
    <property type="molecule type" value="Genomic_DNA"/>
</dbReference>
<dbReference type="Proteomes" id="UP000054561">
    <property type="component" value="Unassembled WGS sequence"/>
</dbReference>
<reference evidence="3 4" key="1">
    <citation type="submission" date="2014-03" db="EMBL/GenBank/DDBJ databases">
        <title>The Genome Sequence of Plasmodium fragile nilgiri.</title>
        <authorList>
            <consortium name="The Broad Institute Genomics Platform"/>
            <consortium name="The Broad Institute Genome Sequencing Center for Infectious Disease"/>
            <person name="Neafsey D."/>
            <person name="Duraisingh M."/>
            <person name="Young S.K."/>
            <person name="Zeng Q."/>
            <person name="Gargeya S."/>
            <person name="Abouelleil A."/>
            <person name="Alvarado L."/>
            <person name="Chapman S.B."/>
            <person name="Gainer-Dewar J."/>
            <person name="Goldberg J."/>
            <person name="Griggs A."/>
            <person name="Gujja S."/>
            <person name="Hansen M."/>
            <person name="Howarth C."/>
            <person name="Imamovic A."/>
            <person name="Larimer J."/>
            <person name="Pearson M."/>
            <person name="Poon T.W."/>
            <person name="Priest M."/>
            <person name="Roberts A."/>
            <person name="Saif S."/>
            <person name="Shea T."/>
            <person name="Sykes S."/>
            <person name="Wortman J."/>
            <person name="Nusbaum C."/>
            <person name="Birren B."/>
        </authorList>
    </citation>
    <scope>NUCLEOTIDE SEQUENCE [LARGE SCALE GENOMIC DNA]</scope>
    <source>
        <strain evidence="4">nilgiri</strain>
    </source>
</reference>
<dbReference type="GeneID" id="24267177"/>
<feature type="region of interest" description="Disordered" evidence="1">
    <location>
        <begin position="204"/>
        <end position="226"/>
    </location>
</feature>
<gene>
    <name evidence="3" type="ORF">AK88_01863</name>
</gene>
<feature type="compositionally biased region" description="Basic and acidic residues" evidence="1">
    <location>
        <begin position="918"/>
        <end position="962"/>
    </location>
</feature>
<protein>
    <submittedName>
        <fullName evidence="3">Uncharacterized protein</fullName>
    </submittedName>
</protein>
<evidence type="ECO:0000313" key="4">
    <source>
        <dbReference type="Proteomes" id="UP000054561"/>
    </source>
</evidence>
<feature type="compositionally biased region" description="Polar residues" evidence="1">
    <location>
        <begin position="502"/>
        <end position="512"/>
    </location>
</feature>
<dbReference type="OrthoDB" id="1918685at2759"/>
<name>A0A0D9QRV7_PLAFR</name>
<keyword evidence="2" id="KW-1133">Transmembrane helix</keyword>
<feature type="compositionally biased region" description="Basic and acidic residues" evidence="1">
    <location>
        <begin position="1009"/>
        <end position="1033"/>
    </location>
</feature>
<feature type="compositionally biased region" description="Pro residues" evidence="1">
    <location>
        <begin position="418"/>
        <end position="429"/>
    </location>
</feature>
<feature type="region of interest" description="Disordered" evidence="1">
    <location>
        <begin position="887"/>
        <end position="1043"/>
    </location>
</feature>
<dbReference type="VEuPathDB" id="PlasmoDB:AK88_01863"/>
<accession>A0A0D9QRV7</accession>
<feature type="compositionally biased region" description="Basic and acidic residues" evidence="1">
    <location>
        <begin position="887"/>
        <end position="908"/>
    </location>
</feature>
<dbReference type="AlphaFoldDB" id="A0A0D9QRV7"/>
<feature type="compositionally biased region" description="Basic and acidic residues" evidence="1">
    <location>
        <begin position="333"/>
        <end position="345"/>
    </location>
</feature>
<evidence type="ECO:0000256" key="1">
    <source>
        <dbReference type="SAM" id="MobiDB-lite"/>
    </source>
</evidence>
<feature type="compositionally biased region" description="Acidic residues" evidence="1">
    <location>
        <begin position="281"/>
        <end position="311"/>
    </location>
</feature>
<feature type="transmembrane region" description="Helical" evidence="2">
    <location>
        <begin position="849"/>
        <end position="870"/>
    </location>
</feature>
<organism evidence="3 4">
    <name type="scientific">Plasmodium fragile</name>
    <dbReference type="NCBI Taxonomy" id="5857"/>
    <lineage>
        <taxon>Eukaryota</taxon>
        <taxon>Sar</taxon>
        <taxon>Alveolata</taxon>
        <taxon>Apicomplexa</taxon>
        <taxon>Aconoidasida</taxon>
        <taxon>Haemosporida</taxon>
        <taxon>Plasmodiidae</taxon>
        <taxon>Plasmodium</taxon>
        <taxon>Plasmodium (Plasmodium)</taxon>
    </lineage>
</organism>
<evidence type="ECO:0000256" key="2">
    <source>
        <dbReference type="SAM" id="Phobius"/>
    </source>
</evidence>
<proteinExistence type="predicted"/>
<evidence type="ECO:0000313" key="3">
    <source>
        <dbReference type="EMBL" id="KJP88411.1"/>
    </source>
</evidence>
<feature type="compositionally biased region" description="Polar residues" evidence="1">
    <location>
        <begin position="652"/>
        <end position="663"/>
    </location>
</feature>
<dbReference type="RefSeq" id="XP_012334921.1">
    <property type="nucleotide sequence ID" value="XM_012479498.1"/>
</dbReference>
<feature type="region of interest" description="Disordered" evidence="1">
    <location>
        <begin position="650"/>
        <end position="669"/>
    </location>
</feature>
<keyword evidence="2" id="KW-0472">Membrane</keyword>
<keyword evidence="4" id="KW-1185">Reference proteome</keyword>
<feature type="transmembrane region" description="Helical" evidence="2">
    <location>
        <begin position="685"/>
        <end position="702"/>
    </location>
</feature>
<feature type="transmembrane region" description="Helical" evidence="2">
    <location>
        <begin position="810"/>
        <end position="829"/>
    </location>
</feature>
<keyword evidence="2" id="KW-0812">Transmembrane</keyword>